<dbReference type="Pfam" id="PF17789">
    <property type="entry name" value="MG4"/>
    <property type="match status" value="1"/>
</dbReference>
<dbReference type="Pfam" id="PF07677">
    <property type="entry name" value="A2M_recep"/>
    <property type="match status" value="1"/>
</dbReference>
<proteinExistence type="inferred from homology"/>
<keyword evidence="4" id="KW-0646">Protease inhibitor</keyword>
<dbReference type="InterPro" id="IPR001599">
    <property type="entry name" value="Macroglobln_a2"/>
</dbReference>
<dbReference type="Gene3D" id="2.60.40.1940">
    <property type="match status" value="1"/>
</dbReference>
<dbReference type="InterPro" id="IPR047565">
    <property type="entry name" value="Alpha-macroglob_thiol-ester_cl"/>
</dbReference>
<dbReference type="InterPro" id="IPR041813">
    <property type="entry name" value="A2M_TED"/>
</dbReference>
<keyword evidence="8" id="KW-1015">Disulfide bond</keyword>
<dbReference type="Gene3D" id="2.20.130.20">
    <property type="match status" value="1"/>
</dbReference>
<dbReference type="Gene3D" id="2.60.40.1930">
    <property type="match status" value="2"/>
</dbReference>
<evidence type="ECO:0000313" key="15">
    <source>
        <dbReference type="Proteomes" id="UP001652622"/>
    </source>
</evidence>
<feature type="domain" description="Alpha-2-macroglobulin" evidence="13">
    <location>
        <begin position="740"/>
        <end position="830"/>
    </location>
</feature>
<evidence type="ECO:0000259" key="13">
    <source>
        <dbReference type="SMART" id="SM01360"/>
    </source>
</evidence>
<comment type="similarity">
    <text evidence="2">Belongs to the protease inhibitor I39 (alpha-2-macroglobulin) family.</text>
</comment>
<keyword evidence="3" id="KW-0964">Secreted</keyword>
<evidence type="ECO:0000256" key="8">
    <source>
        <dbReference type="ARBA" id="ARBA00023157"/>
    </source>
</evidence>
<evidence type="ECO:0000256" key="6">
    <source>
        <dbReference type="ARBA" id="ARBA00022900"/>
    </source>
</evidence>
<dbReference type="SMART" id="SM01361">
    <property type="entry name" value="A2M_recep"/>
    <property type="match status" value="1"/>
</dbReference>
<feature type="chain" id="PRO_5045984520" evidence="11">
    <location>
        <begin position="27"/>
        <end position="1474"/>
    </location>
</feature>
<dbReference type="InterPro" id="IPR019742">
    <property type="entry name" value="MacrogloblnA2_CS"/>
</dbReference>
<dbReference type="InterPro" id="IPR013783">
    <property type="entry name" value="Ig-like_fold"/>
</dbReference>
<dbReference type="InterPro" id="IPR041555">
    <property type="entry name" value="MG3"/>
</dbReference>
<evidence type="ECO:0000256" key="10">
    <source>
        <dbReference type="ARBA" id="ARBA00038769"/>
    </source>
</evidence>
<dbReference type="Pfam" id="PF01835">
    <property type="entry name" value="MG2"/>
    <property type="match status" value="1"/>
</dbReference>
<dbReference type="Gene3D" id="6.20.50.160">
    <property type="match status" value="1"/>
</dbReference>
<dbReference type="InterPro" id="IPR011626">
    <property type="entry name" value="Alpha-macroglobulin_TED"/>
</dbReference>
<dbReference type="SUPFAM" id="SSF49410">
    <property type="entry name" value="Alpha-macroglobulin receptor domain"/>
    <property type="match status" value="1"/>
</dbReference>
<dbReference type="InterPro" id="IPR009048">
    <property type="entry name" value="A-macroglobulin_rcpt-bd"/>
</dbReference>
<dbReference type="Pfam" id="PF00207">
    <property type="entry name" value="A2M"/>
    <property type="match status" value="1"/>
</dbReference>
<dbReference type="Gene3D" id="2.60.120.1540">
    <property type="match status" value="1"/>
</dbReference>
<dbReference type="PROSITE" id="PS00477">
    <property type="entry name" value="ALPHA_2_MACROGLOBULIN"/>
    <property type="match status" value="1"/>
</dbReference>
<dbReference type="SMART" id="SM01419">
    <property type="entry name" value="Thiol-ester_cl"/>
    <property type="match status" value="1"/>
</dbReference>
<feature type="domain" description="Alpha-2-macroglobulin bait region" evidence="12">
    <location>
        <begin position="464"/>
        <end position="609"/>
    </location>
</feature>
<dbReference type="SMART" id="SM01360">
    <property type="entry name" value="A2M"/>
    <property type="match status" value="1"/>
</dbReference>
<dbReference type="InterPro" id="IPR002890">
    <property type="entry name" value="MG2"/>
</dbReference>
<evidence type="ECO:0000256" key="4">
    <source>
        <dbReference type="ARBA" id="ARBA00022690"/>
    </source>
</evidence>
<dbReference type="Pfam" id="PF07678">
    <property type="entry name" value="TED_complement"/>
    <property type="match status" value="1"/>
</dbReference>
<dbReference type="InterPro" id="IPR014756">
    <property type="entry name" value="Ig_E-set"/>
</dbReference>
<keyword evidence="7" id="KW-0882">Thioester bond</keyword>
<dbReference type="SMART" id="SM01359">
    <property type="entry name" value="A2M_N_2"/>
    <property type="match status" value="1"/>
</dbReference>
<keyword evidence="15" id="KW-1185">Reference proteome</keyword>
<dbReference type="Proteomes" id="UP001652622">
    <property type="component" value="Unplaced"/>
</dbReference>
<dbReference type="Gene3D" id="1.50.10.20">
    <property type="match status" value="1"/>
</dbReference>
<sequence length="1474" mass="164469">MGKNRILVGPCLFLLGLFLLPGGTTASTPKPQYLVLVPVVVPTETPRQICVQLNHLNESVTLSITLEYGLQNRSLLREEVSKKDLFKCIEFQLPKWETSFNSHIALFTVEVTGATLRYLNRKRVYIDNQESLLFVQTDKPIYKPGQKILFRVVSLNEEFLPVTRKVSLIYIEDPKRNRLFQWKDVELNGGLVQLEFPLSSEPALGTYKVVVQKDSERTVQHSCTVEEYVLPKFKVVVKATPTITVLDDEIKVTVCGTYTYGKPVPGLVSMRVCRRYSYFRSSCYGEESKAICEEFSGEADIHGCFSHDVNLKIFQLKRNGFEMEIRTEGVITEEETEVVLTGSGTTQITSTISAVSFENVDSYYKPGLPLSGEIKLVDGKRNPLANKTIELQISEVQNNSFYKTDAEGRVHFSIETSSFTNNIIQLTATYEKVTQCYDSNWITPQHNTGYFSVPRFYSPSQSYLKIQQLPGTLNCGQHAVVPVHYVLNSEVIKDKEVVFHYLVVARGNIVKTGTHPLKEKHNKGTFNLDLLVDIKIAPSARLLVYTILDNGELVVHSARFPVEPCFANKVELRFDEREGLPGSNINLHLAAAQNSLCGIHAVDESVFLLKPEAELSARTVYDLRPWRDLSGYYYKSENLEDPDTNPCVPSKKIIVDGIRYQTDTYSYSEGDAYAILRDIGFKLFTNAQIYKPNICSRPELDNYPGAYTTMERGFAVPLAAADFKMEDAMETSVRSFFPETWIWSLKSLGSKTELTLPVTVPDTITDWRAGAFCLSPAVGFGLAQTTFFKAFQPFFVDLTMPYSVIRGEAFTLKATVYNYLKRPIQVSLSLLLSPDYDATPTDKQQASYCLPVDGRKTVSWNIIPKSLGEVNFTVTAEALKSTQLCGNEIPEVPAKGQRDIIIKTLLVEPEGIEKEAVINNLLCGAQDSQSTAISLKVPENIVEKSARAFFCVLGDILSSAIQNVQQLLRLPSGCGEQNMALLAPNIYILDYLNHTDQLTEETKSKAISYLVSGYQRQLNYKHADGSYSTFGEWNNQPGDVWLTAFVLKSFSQMKRYIPVEERQLIDAQTFLALKQKSSGCFQSTGTLLNNALKGGVDDEITLSAYITIALLEMPLPVTHSVVRNALFCLETAYQQKELPVYTQALFGYAFALAHKEDKVAAILESLQGKAVKGDDGTLHWERPVKTEAKQPSYYQPLAPSAEVEMTSYVLLTCLNRHPAIAILAKDNLEMITKIVRWLTRQQNPSGGFSSTQDTVVALHALSLYAAMTFSKNTAGSKVALKSGGNNVKEFHVDNANRLLFQCEALPSVPGEYAAVVTGESCIYVQTTLKYNVLPHPEDDPFALIVNTIPETCVGVKAHKEFNIAINVSYIGQRPASNMAIINIKMVSGFAPNKPSVKKLEKQAPIQRVDITATNVVLYLEKLTNATEHISFMVERNFEIQNQRPAFVEVFDYYVAESAEVSYSAPCSTANVGNA</sequence>
<organism evidence="15 16">
    <name type="scientific">Pantherophis guttatus</name>
    <name type="common">Corn snake</name>
    <name type="synonym">Elaphe guttata</name>
    <dbReference type="NCBI Taxonomy" id="94885"/>
    <lineage>
        <taxon>Eukaryota</taxon>
        <taxon>Metazoa</taxon>
        <taxon>Chordata</taxon>
        <taxon>Craniata</taxon>
        <taxon>Vertebrata</taxon>
        <taxon>Euteleostomi</taxon>
        <taxon>Lepidosauria</taxon>
        <taxon>Squamata</taxon>
        <taxon>Bifurcata</taxon>
        <taxon>Unidentata</taxon>
        <taxon>Episquamata</taxon>
        <taxon>Toxicofera</taxon>
        <taxon>Serpentes</taxon>
        <taxon>Colubroidea</taxon>
        <taxon>Colubridae</taxon>
        <taxon>Colubrinae</taxon>
        <taxon>Pantherophis</taxon>
    </lineage>
</organism>
<dbReference type="Pfam" id="PF17791">
    <property type="entry name" value="MG3"/>
    <property type="match status" value="1"/>
</dbReference>
<evidence type="ECO:0000256" key="1">
    <source>
        <dbReference type="ARBA" id="ARBA00004613"/>
    </source>
</evidence>
<evidence type="ECO:0000256" key="5">
    <source>
        <dbReference type="ARBA" id="ARBA00022729"/>
    </source>
</evidence>
<dbReference type="RefSeq" id="XP_060547235.1">
    <property type="nucleotide sequence ID" value="XM_060691252.1"/>
</dbReference>
<name>A0ABM3ZFU0_PANGU</name>
<evidence type="ECO:0000256" key="9">
    <source>
        <dbReference type="ARBA" id="ARBA00023180"/>
    </source>
</evidence>
<dbReference type="PANTHER" id="PTHR11412">
    <property type="entry name" value="MACROGLOBULIN / COMPLEMENT"/>
    <property type="match status" value="1"/>
</dbReference>
<dbReference type="Pfam" id="PF07703">
    <property type="entry name" value="A2M_BRD"/>
    <property type="match status" value="1"/>
</dbReference>
<feature type="signal peptide" evidence="11">
    <location>
        <begin position="1"/>
        <end position="26"/>
    </location>
</feature>
<keyword evidence="5 11" id="KW-0732">Signal</keyword>
<evidence type="ECO:0000259" key="12">
    <source>
        <dbReference type="SMART" id="SM01359"/>
    </source>
</evidence>
<evidence type="ECO:0000259" key="14">
    <source>
        <dbReference type="SMART" id="SM01361"/>
    </source>
</evidence>
<dbReference type="InterPro" id="IPR040839">
    <property type="entry name" value="MG4"/>
</dbReference>
<keyword evidence="6" id="KW-0722">Serine protease inhibitor</keyword>
<dbReference type="InterPro" id="IPR008930">
    <property type="entry name" value="Terpenoid_cyclase/PrenylTrfase"/>
</dbReference>
<evidence type="ECO:0000313" key="16">
    <source>
        <dbReference type="RefSeq" id="XP_060547235.1"/>
    </source>
</evidence>
<evidence type="ECO:0000256" key="7">
    <source>
        <dbReference type="ARBA" id="ARBA00022966"/>
    </source>
</evidence>
<dbReference type="InterPro" id="IPR036595">
    <property type="entry name" value="A-macroglobulin_rcpt-bd_sf"/>
</dbReference>
<dbReference type="InterPro" id="IPR050473">
    <property type="entry name" value="A2M/Complement_sys"/>
</dbReference>
<feature type="domain" description="Alpha-macroglobulin receptor-binding" evidence="14">
    <location>
        <begin position="1376"/>
        <end position="1462"/>
    </location>
</feature>
<dbReference type="CDD" id="cd02897">
    <property type="entry name" value="A2M_2"/>
    <property type="match status" value="1"/>
</dbReference>
<protein>
    <submittedName>
        <fullName evidence="16">Alpha-2-macroglobulin-like isoform X1</fullName>
    </submittedName>
</protein>
<comment type="subunit">
    <text evidence="10">Homotetramer; disulfide-linked.</text>
</comment>
<dbReference type="PANTHER" id="PTHR11412:SF165">
    <property type="entry name" value="ALPHA-2-MACROGLOBULIN"/>
    <property type="match status" value="1"/>
</dbReference>
<gene>
    <name evidence="16" type="primary">LOC117662568</name>
</gene>
<dbReference type="InterPro" id="IPR011625">
    <property type="entry name" value="A2M_N_BRD"/>
</dbReference>
<dbReference type="GeneID" id="117662568"/>
<dbReference type="SUPFAM" id="SSF48239">
    <property type="entry name" value="Terpenoid cyclases/Protein prenyltransferases"/>
    <property type="match status" value="1"/>
</dbReference>
<accession>A0ABM3ZFU0</accession>
<dbReference type="Gene3D" id="2.60.40.10">
    <property type="entry name" value="Immunoglobulins"/>
    <property type="match status" value="2"/>
</dbReference>
<dbReference type="SUPFAM" id="SSF81296">
    <property type="entry name" value="E set domains"/>
    <property type="match status" value="1"/>
</dbReference>
<evidence type="ECO:0000256" key="2">
    <source>
        <dbReference type="ARBA" id="ARBA00010952"/>
    </source>
</evidence>
<reference evidence="16" key="1">
    <citation type="submission" date="2025-08" db="UniProtKB">
        <authorList>
            <consortium name="RefSeq"/>
        </authorList>
    </citation>
    <scope>IDENTIFICATION</scope>
    <source>
        <tissue evidence="16">Blood</tissue>
    </source>
</reference>
<dbReference type="Gene3D" id="2.60.40.690">
    <property type="entry name" value="Alpha-macroglobulin, receptor-binding domain"/>
    <property type="match status" value="1"/>
</dbReference>
<evidence type="ECO:0000256" key="3">
    <source>
        <dbReference type="ARBA" id="ARBA00022525"/>
    </source>
</evidence>
<comment type="subcellular location">
    <subcellularLocation>
        <location evidence="1">Secreted</location>
    </subcellularLocation>
</comment>
<keyword evidence="9" id="KW-0325">Glycoprotein</keyword>
<evidence type="ECO:0000256" key="11">
    <source>
        <dbReference type="SAM" id="SignalP"/>
    </source>
</evidence>